<name>A0A0E9T4P2_ANGAN</name>
<reference evidence="1" key="2">
    <citation type="journal article" date="2015" name="Fish Shellfish Immunol.">
        <title>Early steps in the European eel (Anguilla anguilla)-Vibrio vulnificus interaction in the gills: Role of the RtxA13 toxin.</title>
        <authorList>
            <person name="Callol A."/>
            <person name="Pajuelo D."/>
            <person name="Ebbesson L."/>
            <person name="Teles M."/>
            <person name="MacKenzie S."/>
            <person name="Amaro C."/>
        </authorList>
    </citation>
    <scope>NUCLEOTIDE SEQUENCE</scope>
</reference>
<dbReference type="EMBL" id="GBXM01059926">
    <property type="protein sequence ID" value="JAH48651.1"/>
    <property type="molecule type" value="Transcribed_RNA"/>
</dbReference>
<accession>A0A0E9T4P2</accession>
<sequence length="51" mass="5768">MDPGSLIPAVIQQGKHHLNSPETYMVHNTYIQMSHTTPTYTKMCQSPSTYT</sequence>
<organism evidence="1">
    <name type="scientific">Anguilla anguilla</name>
    <name type="common">European freshwater eel</name>
    <name type="synonym">Muraena anguilla</name>
    <dbReference type="NCBI Taxonomy" id="7936"/>
    <lineage>
        <taxon>Eukaryota</taxon>
        <taxon>Metazoa</taxon>
        <taxon>Chordata</taxon>
        <taxon>Craniata</taxon>
        <taxon>Vertebrata</taxon>
        <taxon>Euteleostomi</taxon>
        <taxon>Actinopterygii</taxon>
        <taxon>Neopterygii</taxon>
        <taxon>Teleostei</taxon>
        <taxon>Anguilliformes</taxon>
        <taxon>Anguillidae</taxon>
        <taxon>Anguilla</taxon>
    </lineage>
</organism>
<proteinExistence type="predicted"/>
<evidence type="ECO:0000313" key="1">
    <source>
        <dbReference type="EMBL" id="JAH48651.1"/>
    </source>
</evidence>
<dbReference type="AlphaFoldDB" id="A0A0E9T4P2"/>
<protein>
    <submittedName>
        <fullName evidence="1">Uncharacterized protein</fullName>
    </submittedName>
</protein>
<reference evidence="1" key="1">
    <citation type="submission" date="2014-11" db="EMBL/GenBank/DDBJ databases">
        <authorList>
            <person name="Amaro Gonzalez C."/>
        </authorList>
    </citation>
    <scope>NUCLEOTIDE SEQUENCE</scope>
</reference>